<feature type="transmembrane region" description="Helical" evidence="2">
    <location>
        <begin position="896"/>
        <end position="916"/>
    </location>
</feature>
<dbReference type="Gene3D" id="2.160.10.10">
    <property type="entry name" value="Hexapeptide repeat proteins"/>
    <property type="match status" value="2"/>
</dbReference>
<feature type="transmembrane region" description="Helical" evidence="2">
    <location>
        <begin position="936"/>
        <end position="962"/>
    </location>
</feature>
<dbReference type="EMBL" id="JBHTAC010000029">
    <property type="protein sequence ID" value="MFC7245702.1"/>
    <property type="molecule type" value="Genomic_DNA"/>
</dbReference>
<sequence>MSTRVLDVNDLPEFPDVEPGRNGGLVLTCPGYEHEPRWRPGERLSQLFEQQCDRLRRYGRGEQLAVDTGEEALTYDELDARANRLARHLISRGARPGDRIALLFDQPVQSYVGMLAIGKIHAAYVPLDTGFPADRLAYIVGDSGARLVLSVSHLREHLAEVAEAEVLCLDEITAELAAAADERLTGDERGEPADELAYIIYTSGSTGRPKGVAVEHAAIVNFVRVAAELYGVRPEDRMYQGMTIAFDFSVEEIWVSWMVGATLVPKPGGASLLGRDLWEFLTARGVTAMCCVPTLLATLDEDLPDLRFLLVSGEACPQDLVTRWHRPNRRFLNVYGPTEATVTATWTPVHPDKPITLGLPLPTYATVILDPDAPRALPPGELGEIGIAGVGLAVGYVNRDDLTERAFIPDFLKIRNNPSGRIYRTGDLGRVNEAGEIEYLGRIDTQVKIRGYRIELTEIESVLLQVPGVAQAVVDTHSPEPGVTELVGYYSLRKDTVALDRQQIYAWLRERLPGYMIPSYLEQLDAIPMLPSDKADRKSLPPPSNRRLAAPPTAAEPATPVEQGYAEVLAEIVRVDRVGVESHFFEEVGADSLLMARFCAKVRQRADLPSVSMRDVYVYPTVRALAAAVAPAAAENARPRTAPVPARQTRRASSLQYWACGVAQFVLGLGSAVMGGVLLVVAIIFLAGADGYLELYLRSAAFSIVGFVILALYPVAVKWLLIGRWKEQEIPLWSLAYLRFWYVRMCVGASRLLMFYGTPLYPWYLRMLGAKVGRNVVILSPVMPVCTDLLTIGDDTVIRKDCHFTGYRAQSGYIQTGRITIGSDVIIGEHTGLDINCAIGDGARLGHTSTLPSGYAVPAGESWQGIPAQPGHAGLPAVPPRSCGWLRKTVYSGIKIANLVLARGPLVFGALVAVVTQVPLLRSLVDGRPFSISSMIYLDLVLISAVLYIGSLLFGLAFIVTIPRLLNLLWKPDTVYPLYSFRYWLQSTISGMTNSALFMRLFGDSSYVVNYLRWIGVDLQQVVQTGSNFGIEFKFDSPFLCTVGTGTMVSDGLSLVNADYSTTSFTMSRVTVGARSFVGNDVTFPANHAVGQNVLYATKATVPTDGPIRHDTGLLGSPSFPIARVVARESGCEPPTGDALRRQLARKDRYNLRTMAWFLLVRWIPVAVGIVVLAAAVDLYAEWSLLVVPAAAVFMMVFQLFYSVLVERIVGRFQRLRPRRCSIYDPYYWWIERLWKLEAPVPYAGTPFRPWVWRMLGVRIGKRVYDDGAYMSERTMMTIGDDCCLNSSVVIQCHSQEDGMFRSEPTVIGSGATIGVHAFVHYGVTVGENAVLGLHSFLMKGEQIPDGEDWTGNPARQVCEPLPAAPRRTRPVPCVSGPRAGSRAAARALLTELRATPSPRRRRPAGVAVSLFALAACRRREKDLAQFLSADERAEAASMRSDERRSSFVVTRALVRMILSIEWHGEVAPRNWSLHYGGFGKLTVSGPLSGIDVSVSLTDSAIAVAVSDAYDIGVDLEPAGREHTSLPWTALSAAEHARLMEADDQGEQLLRMWTLKEAFTRCAGDDGEVRFEQLDTLLEPLQVVGAAPNGRQRYWFHQEQWGSAAEQHWVTVAVRRRPAGRRGRRPAGRGVRPAVAKSLGRAPRPATRSAAGQDVMMQILAGGRVTARTVPSPNSASGGDA</sequence>
<feature type="region of interest" description="Disordered" evidence="1">
    <location>
        <begin position="1617"/>
        <end position="1651"/>
    </location>
</feature>
<evidence type="ECO:0000313" key="5">
    <source>
        <dbReference type="Proteomes" id="UP001596392"/>
    </source>
</evidence>
<dbReference type="SUPFAM" id="SSF56801">
    <property type="entry name" value="Acetyl-CoA synthetase-like"/>
    <property type="match status" value="1"/>
</dbReference>
<dbReference type="Gene3D" id="3.30.300.30">
    <property type="match status" value="1"/>
</dbReference>
<feature type="transmembrane region" description="Helical" evidence="2">
    <location>
        <begin position="700"/>
        <end position="721"/>
    </location>
</feature>
<accession>A0ABW2H082</accession>
<dbReference type="InterPro" id="IPR011004">
    <property type="entry name" value="Trimer_LpxA-like_sf"/>
</dbReference>
<dbReference type="InterPro" id="IPR020845">
    <property type="entry name" value="AMP-binding_CS"/>
</dbReference>
<dbReference type="InterPro" id="IPR012728">
    <property type="entry name" value="Pls/PosA_C"/>
</dbReference>
<dbReference type="NCBIfam" id="TIGR02353">
    <property type="entry name" value="NRPS_term_dom"/>
    <property type="match status" value="1"/>
</dbReference>
<organism evidence="4 5">
    <name type="scientific">Catellatospora aurea</name>
    <dbReference type="NCBI Taxonomy" id="1337874"/>
    <lineage>
        <taxon>Bacteria</taxon>
        <taxon>Bacillati</taxon>
        <taxon>Actinomycetota</taxon>
        <taxon>Actinomycetes</taxon>
        <taxon>Micromonosporales</taxon>
        <taxon>Micromonosporaceae</taxon>
        <taxon>Catellatospora</taxon>
    </lineage>
</organism>
<protein>
    <submittedName>
        <fullName evidence="4">Pls/PosA family non-ribosomal peptide synthetase</fullName>
    </submittedName>
</protein>
<feature type="compositionally biased region" description="Low complexity" evidence="1">
    <location>
        <begin position="549"/>
        <end position="560"/>
    </location>
</feature>
<dbReference type="SUPFAM" id="SSF51161">
    <property type="entry name" value="Trimeric LpxA-like enzymes"/>
    <property type="match status" value="3"/>
</dbReference>
<dbReference type="RefSeq" id="WP_376808613.1">
    <property type="nucleotide sequence ID" value="NZ_JBHTAC010000029.1"/>
</dbReference>
<feature type="transmembrane region" description="Helical" evidence="2">
    <location>
        <begin position="1183"/>
        <end position="1210"/>
    </location>
</feature>
<dbReference type="Pfam" id="PF00501">
    <property type="entry name" value="AMP-binding"/>
    <property type="match status" value="1"/>
</dbReference>
<evidence type="ECO:0000256" key="2">
    <source>
        <dbReference type="SAM" id="Phobius"/>
    </source>
</evidence>
<feature type="domain" description="Carrier" evidence="3">
    <location>
        <begin position="556"/>
        <end position="633"/>
    </location>
</feature>
<dbReference type="InterPro" id="IPR000873">
    <property type="entry name" value="AMP-dep_synth/lig_dom"/>
</dbReference>
<proteinExistence type="predicted"/>
<keyword evidence="2" id="KW-0812">Transmembrane</keyword>
<keyword evidence="2" id="KW-1133">Transmembrane helix</keyword>
<dbReference type="NCBIfam" id="TIGR01733">
    <property type="entry name" value="AA-adenyl-dom"/>
    <property type="match status" value="1"/>
</dbReference>
<evidence type="ECO:0000313" key="4">
    <source>
        <dbReference type="EMBL" id="MFC7245702.1"/>
    </source>
</evidence>
<dbReference type="PROSITE" id="PS50075">
    <property type="entry name" value="CARRIER"/>
    <property type="match status" value="1"/>
</dbReference>
<feature type="transmembrane region" description="Helical" evidence="2">
    <location>
        <begin position="741"/>
        <end position="764"/>
    </location>
</feature>
<feature type="transmembrane region" description="Helical" evidence="2">
    <location>
        <begin position="655"/>
        <end position="688"/>
    </location>
</feature>
<dbReference type="SUPFAM" id="SSF56214">
    <property type="entry name" value="4'-phosphopantetheinyl transferase"/>
    <property type="match status" value="2"/>
</dbReference>
<comment type="caution">
    <text evidence="4">The sequence shown here is derived from an EMBL/GenBank/DDBJ whole genome shotgun (WGS) entry which is preliminary data.</text>
</comment>
<dbReference type="InterPro" id="IPR010071">
    <property type="entry name" value="AA_adenyl_dom"/>
</dbReference>
<feature type="region of interest" description="Disordered" evidence="1">
    <location>
        <begin position="532"/>
        <end position="560"/>
    </location>
</feature>
<dbReference type="InterPro" id="IPR037143">
    <property type="entry name" value="4-PPantetheinyl_Trfase_dom_sf"/>
</dbReference>
<dbReference type="Gene3D" id="1.10.1200.10">
    <property type="entry name" value="ACP-like"/>
    <property type="match status" value="1"/>
</dbReference>
<dbReference type="Gene3D" id="3.40.50.12780">
    <property type="entry name" value="N-terminal domain of ligase-like"/>
    <property type="match status" value="1"/>
</dbReference>
<dbReference type="Proteomes" id="UP001596392">
    <property type="component" value="Unassembled WGS sequence"/>
</dbReference>
<dbReference type="Gene3D" id="3.90.470.20">
    <property type="entry name" value="4'-phosphopantetheinyl transferase domain"/>
    <property type="match status" value="2"/>
</dbReference>
<dbReference type="PROSITE" id="PS00455">
    <property type="entry name" value="AMP_BINDING"/>
    <property type="match status" value="1"/>
</dbReference>
<dbReference type="InterPro" id="IPR009081">
    <property type="entry name" value="PP-bd_ACP"/>
</dbReference>
<evidence type="ECO:0000259" key="3">
    <source>
        <dbReference type="PROSITE" id="PS50075"/>
    </source>
</evidence>
<keyword evidence="5" id="KW-1185">Reference proteome</keyword>
<feature type="transmembrane region" description="Helical" evidence="2">
    <location>
        <begin position="1156"/>
        <end position="1177"/>
    </location>
</feature>
<dbReference type="Pfam" id="PF13193">
    <property type="entry name" value="AMP-binding_C"/>
    <property type="match status" value="1"/>
</dbReference>
<keyword evidence="2" id="KW-0472">Membrane</keyword>
<feature type="compositionally biased region" description="Basic residues" evidence="1">
    <location>
        <begin position="1617"/>
        <end position="1627"/>
    </location>
</feature>
<dbReference type="InterPro" id="IPR036736">
    <property type="entry name" value="ACP-like_sf"/>
</dbReference>
<gene>
    <name evidence="4" type="ORF">ACFQO7_24775</name>
</gene>
<reference evidence="5" key="1">
    <citation type="journal article" date="2019" name="Int. J. Syst. Evol. Microbiol.">
        <title>The Global Catalogue of Microorganisms (GCM) 10K type strain sequencing project: providing services to taxonomists for standard genome sequencing and annotation.</title>
        <authorList>
            <consortium name="The Broad Institute Genomics Platform"/>
            <consortium name="The Broad Institute Genome Sequencing Center for Infectious Disease"/>
            <person name="Wu L."/>
            <person name="Ma J."/>
        </authorList>
    </citation>
    <scope>NUCLEOTIDE SEQUENCE [LARGE SCALE GENOMIC DNA]</scope>
    <source>
        <strain evidence="5">CGMCC 1.9106</strain>
    </source>
</reference>
<evidence type="ECO:0000256" key="1">
    <source>
        <dbReference type="SAM" id="MobiDB-lite"/>
    </source>
</evidence>
<dbReference type="InterPro" id="IPR042099">
    <property type="entry name" value="ANL_N_sf"/>
</dbReference>
<dbReference type="InterPro" id="IPR025110">
    <property type="entry name" value="AMP-bd_C"/>
</dbReference>
<dbReference type="PANTHER" id="PTHR45527:SF1">
    <property type="entry name" value="FATTY ACID SYNTHASE"/>
    <property type="match status" value="1"/>
</dbReference>
<dbReference type="CDD" id="cd05930">
    <property type="entry name" value="A_NRPS"/>
    <property type="match status" value="1"/>
</dbReference>
<dbReference type="PANTHER" id="PTHR45527">
    <property type="entry name" value="NONRIBOSOMAL PEPTIDE SYNTHETASE"/>
    <property type="match status" value="1"/>
</dbReference>
<dbReference type="InterPro" id="IPR045851">
    <property type="entry name" value="AMP-bd_C_sf"/>
</dbReference>
<dbReference type="Pfam" id="PF00550">
    <property type="entry name" value="PP-binding"/>
    <property type="match status" value="1"/>
</dbReference>
<dbReference type="SUPFAM" id="SSF47336">
    <property type="entry name" value="ACP-like"/>
    <property type="match status" value="1"/>
</dbReference>
<name>A0ABW2H082_9ACTN</name>